<sequence length="100" mass="11331">MFSIDLINSTIKMLADLVRQSNGTLYSAMYKMFDRYIKDCNISLYGLAVDIDDYYGINTSYKTGILIGINIKMGYLPYYCIGLPDNTLVEYPASTIKLRG</sequence>
<dbReference type="RefSeq" id="YP_009102021.1">
    <property type="nucleotide sequence ID" value="NC_025447.1"/>
</dbReference>
<gene>
    <name evidence="1" type="primary">434</name>
    <name evidence="1" type="ORF">PBI_121Q_434</name>
</gene>
<reference evidence="1 2" key="1">
    <citation type="submission" date="2014-09" db="EMBL/GenBank/DDBJ databases">
        <authorList>
            <person name="Lapin J.S."/>
            <person name="Pope W.H."/>
            <person name="Hua J."/>
            <person name="Ford M.E."/>
            <person name="Conway J.F."/>
            <person name="Hatfull G.F."/>
            <person name="Hendrix R.W."/>
        </authorList>
    </citation>
    <scope>NUCLEOTIDE SEQUENCE [LARGE SCALE GENOMIC DNA]</scope>
</reference>
<organism evidence="1 2">
    <name type="scientific">Escherichia phage 121Q</name>
    <dbReference type="NCBI Taxonomy" id="1555202"/>
    <lineage>
        <taxon>Viruses</taxon>
        <taxon>Duplodnaviria</taxon>
        <taxon>Heunggongvirae</taxon>
        <taxon>Uroviricota</taxon>
        <taxon>Caudoviricetes</taxon>
        <taxon>Asteriusvirus</taxon>
        <taxon>Asteriusvirus av121Q</taxon>
    </lineage>
</organism>
<evidence type="ECO:0000313" key="2">
    <source>
        <dbReference type="Proteomes" id="UP000029889"/>
    </source>
</evidence>
<dbReference type="KEGG" id="vg:22111474"/>
<dbReference type="EMBL" id="KM507819">
    <property type="protein sequence ID" value="AIT14324.1"/>
    <property type="molecule type" value="Genomic_DNA"/>
</dbReference>
<accession>A0A097EY13</accession>
<name>A0A097EY13_9CAUD</name>
<proteinExistence type="predicted"/>
<dbReference type="GeneID" id="22111474"/>
<keyword evidence="2" id="KW-1185">Reference proteome</keyword>
<evidence type="ECO:0000313" key="1">
    <source>
        <dbReference type="EMBL" id="AIT14324.1"/>
    </source>
</evidence>
<dbReference type="Proteomes" id="UP000029889">
    <property type="component" value="Segment"/>
</dbReference>
<protein>
    <submittedName>
        <fullName evidence="1">Uncharacterized protein</fullName>
    </submittedName>
</protein>